<dbReference type="HAMAP" id="MF_01225_B">
    <property type="entry name" value="MoaA_B"/>
    <property type="match status" value="1"/>
</dbReference>
<evidence type="ECO:0000256" key="4">
    <source>
        <dbReference type="ARBA" id="ARBA00022723"/>
    </source>
</evidence>
<dbReference type="PROSITE" id="PS01305">
    <property type="entry name" value="MOAA_NIFB_PQQE"/>
    <property type="match status" value="1"/>
</dbReference>
<dbReference type="PANTHER" id="PTHR22960:SF0">
    <property type="entry name" value="MOLYBDENUM COFACTOR BIOSYNTHESIS PROTEIN 1"/>
    <property type="match status" value="1"/>
</dbReference>
<dbReference type="NCBIfam" id="TIGR02666">
    <property type="entry name" value="moaA"/>
    <property type="match status" value="1"/>
</dbReference>
<comment type="subunit">
    <text evidence="12">Monomer and homodimer.</text>
</comment>
<keyword evidence="5 12" id="KW-0547">Nucleotide-binding</keyword>
<keyword evidence="6 12" id="KW-0408">Iron</keyword>
<evidence type="ECO:0000313" key="15">
    <source>
        <dbReference type="Proteomes" id="UP000236173"/>
    </source>
</evidence>
<dbReference type="Pfam" id="PF06463">
    <property type="entry name" value="Mob_synth_C"/>
    <property type="match status" value="1"/>
</dbReference>
<comment type="cofactor">
    <cofactor evidence="12">
        <name>[4Fe-4S] cluster</name>
        <dbReference type="ChEBI" id="CHEBI:49883"/>
    </cofactor>
    <text evidence="12">Binds 2 [4Fe-4S] clusters. Binds 1 [4Fe-4S] cluster coordinated with 3 cysteines and an exchangeable S-adenosyl-L-methionine and 1 [4Fe-4S] cluster coordinated with 3 cysteines and the GTP-derived substrate.</text>
</comment>
<evidence type="ECO:0000256" key="12">
    <source>
        <dbReference type="HAMAP-Rule" id="MF_01225"/>
    </source>
</evidence>
<comment type="catalytic activity">
    <reaction evidence="11 12">
        <text>GTP + AH2 + S-adenosyl-L-methionine = (8S)-3',8-cyclo-7,8-dihydroguanosine 5'-triphosphate + 5'-deoxyadenosine + L-methionine + A + H(+)</text>
        <dbReference type="Rhea" id="RHEA:49576"/>
        <dbReference type="ChEBI" id="CHEBI:13193"/>
        <dbReference type="ChEBI" id="CHEBI:15378"/>
        <dbReference type="ChEBI" id="CHEBI:17319"/>
        <dbReference type="ChEBI" id="CHEBI:17499"/>
        <dbReference type="ChEBI" id="CHEBI:37565"/>
        <dbReference type="ChEBI" id="CHEBI:57844"/>
        <dbReference type="ChEBI" id="CHEBI:59789"/>
        <dbReference type="ChEBI" id="CHEBI:131766"/>
        <dbReference type="EC" id="4.1.99.22"/>
    </reaction>
</comment>
<dbReference type="GO" id="GO:1904047">
    <property type="term" value="F:S-adenosyl-L-methionine binding"/>
    <property type="evidence" value="ECO:0007669"/>
    <property type="project" value="UniProtKB-UniRule"/>
</dbReference>
<comment type="caution">
    <text evidence="12">Lacks conserved residue(s) required for the propagation of feature annotation.</text>
</comment>
<dbReference type="GO" id="GO:0005525">
    <property type="term" value="F:GTP binding"/>
    <property type="evidence" value="ECO:0007669"/>
    <property type="project" value="UniProtKB-UniRule"/>
</dbReference>
<dbReference type="InterPro" id="IPR000385">
    <property type="entry name" value="MoaA_NifB_PqqE_Fe-S-bd_CS"/>
</dbReference>
<feature type="binding site" evidence="12">
    <location>
        <position position="275"/>
    </location>
    <ligand>
        <name>[4Fe-4S] cluster</name>
        <dbReference type="ChEBI" id="CHEBI:49883"/>
        <label>2</label>
        <note>4Fe-4S-substrate</note>
    </ligand>
</feature>
<dbReference type="InterPro" id="IPR013483">
    <property type="entry name" value="MoaA"/>
</dbReference>
<dbReference type="InterPro" id="IPR013785">
    <property type="entry name" value="Aldolase_TIM"/>
</dbReference>
<evidence type="ECO:0000256" key="2">
    <source>
        <dbReference type="ARBA" id="ARBA00022485"/>
    </source>
</evidence>
<dbReference type="EC" id="4.1.99.22" evidence="1 12"/>
<dbReference type="Pfam" id="PF04055">
    <property type="entry name" value="Radical_SAM"/>
    <property type="match status" value="1"/>
</dbReference>
<accession>A0A2H5XA55</accession>
<comment type="caution">
    <text evidence="14">The sequence shown here is derived from an EMBL/GenBank/DDBJ whole genome shotgun (WGS) entry which is preliminary data.</text>
</comment>
<dbReference type="SFLD" id="SFLDS00029">
    <property type="entry name" value="Radical_SAM"/>
    <property type="match status" value="1"/>
</dbReference>
<evidence type="ECO:0000256" key="7">
    <source>
        <dbReference type="ARBA" id="ARBA00023014"/>
    </source>
</evidence>
<dbReference type="InterPro" id="IPR040064">
    <property type="entry name" value="MoaA-like"/>
</dbReference>
<evidence type="ECO:0000256" key="11">
    <source>
        <dbReference type="ARBA" id="ARBA00048697"/>
    </source>
</evidence>
<evidence type="ECO:0000259" key="13">
    <source>
        <dbReference type="PROSITE" id="PS51918"/>
    </source>
</evidence>
<dbReference type="UniPathway" id="UPA00344"/>
<evidence type="ECO:0000256" key="6">
    <source>
        <dbReference type="ARBA" id="ARBA00023004"/>
    </source>
</evidence>
<evidence type="ECO:0000256" key="8">
    <source>
        <dbReference type="ARBA" id="ARBA00023134"/>
    </source>
</evidence>
<keyword evidence="7 12" id="KW-0411">Iron-sulfur</keyword>
<dbReference type="GO" id="GO:0046872">
    <property type="term" value="F:metal ion binding"/>
    <property type="evidence" value="ECO:0007669"/>
    <property type="project" value="UniProtKB-KW"/>
</dbReference>
<keyword evidence="2 12" id="KW-0004">4Fe-4S</keyword>
<sequence>MLQKPSCLCDATADALLRAPLVDRFGRVARKLRLSVTDRCNFRCHFCMPLNPVWLPKEHLLTYEEMVWVARLLAGMGVTKIRLSGGEPLIRRDVDALVAMLAAIPAVESVTMTTNGFYLLEMAARLKAAGLSGVTVSLHSLKPDRFEGIVGRREVFDRVMAGIAEARRVGLPVKVNVVITRGCNDDEILDFTELARRTGMTVRFIEYMPFDGQKLWSSERLVSGAEILERIGERYLLVPLPREPGSTAQVYRFADGAPGEVAVITSMTLPFCDDCDRIRLTADGKIVPCLFSRDEYDLRPLLRGGADDVELARFIRAAFWRKFAGVETLLRTAQHVGHVRPMHTIGG</sequence>
<feature type="binding site" evidence="12">
    <location>
        <position position="86"/>
    </location>
    <ligand>
        <name>S-adenosyl-L-methionine</name>
        <dbReference type="ChEBI" id="CHEBI:59789"/>
    </ligand>
</feature>
<feature type="binding site" evidence="12">
    <location>
        <position position="47"/>
    </location>
    <ligand>
        <name>[4Fe-4S] cluster</name>
        <dbReference type="ChEBI" id="CHEBI:49883"/>
        <label>1</label>
        <note>4Fe-4S-S-AdoMet</note>
    </ligand>
</feature>
<feature type="binding site" evidence="12">
    <location>
        <position position="82"/>
    </location>
    <ligand>
        <name>GTP</name>
        <dbReference type="ChEBI" id="CHEBI:37565"/>
    </ligand>
</feature>
<dbReference type="Gene3D" id="3.20.20.70">
    <property type="entry name" value="Aldolase class I"/>
    <property type="match status" value="1"/>
</dbReference>
<keyword evidence="4 12" id="KW-0479">Metal-binding</keyword>
<evidence type="ECO:0000313" key="14">
    <source>
        <dbReference type="EMBL" id="GBC98072.1"/>
    </source>
</evidence>
<keyword evidence="3 12" id="KW-0949">S-adenosyl-L-methionine</keyword>
<feature type="domain" description="Radical SAM core" evidence="13">
    <location>
        <begin position="24"/>
        <end position="239"/>
    </location>
</feature>
<comment type="function">
    <text evidence="12">Catalyzes the cyclization of GTP to (8S)-3',8-cyclo-7,8-dihydroguanosine 5'-triphosphate.</text>
</comment>
<feature type="binding site" evidence="12">
    <location>
        <position position="113"/>
    </location>
    <ligand>
        <name>GTP</name>
        <dbReference type="ChEBI" id="CHEBI:37565"/>
    </ligand>
</feature>
<dbReference type="InterPro" id="IPR010505">
    <property type="entry name" value="MoaA_twitch"/>
</dbReference>
<dbReference type="GO" id="GO:0051539">
    <property type="term" value="F:4 iron, 4 sulfur cluster binding"/>
    <property type="evidence" value="ECO:0007669"/>
    <property type="project" value="UniProtKB-UniRule"/>
</dbReference>
<feature type="binding site" evidence="12">
    <location>
        <position position="289"/>
    </location>
    <ligand>
        <name>[4Fe-4S] cluster</name>
        <dbReference type="ChEBI" id="CHEBI:49883"/>
        <label>2</label>
        <note>4Fe-4S-substrate</note>
    </ligand>
</feature>
<keyword evidence="8 12" id="KW-0342">GTP-binding</keyword>
<organism evidence="14 15">
    <name type="scientific">Candidatus Fervidibacter japonicus</name>
    <dbReference type="NCBI Taxonomy" id="2035412"/>
    <lineage>
        <taxon>Bacteria</taxon>
        <taxon>Candidatus Fervidibacterota</taxon>
        <taxon>Candidatus Fervidibacter</taxon>
    </lineage>
</organism>
<keyword evidence="9 12" id="KW-0501">Molybdenum cofactor biosynthesis</keyword>
<feature type="binding site" evidence="12">
    <location>
        <begin position="277"/>
        <end position="279"/>
    </location>
    <ligand>
        <name>GTP</name>
        <dbReference type="ChEBI" id="CHEBI:37565"/>
    </ligand>
</feature>
<name>A0A2H5XA55_9BACT</name>
<proteinExistence type="inferred from homology"/>
<dbReference type="GO" id="GO:0061799">
    <property type="term" value="F:cyclic pyranopterin monophosphate synthase activity"/>
    <property type="evidence" value="ECO:0007669"/>
    <property type="project" value="TreeGrafter"/>
</dbReference>
<feature type="binding site" evidence="12">
    <location>
        <position position="40"/>
    </location>
    <ligand>
        <name>[4Fe-4S] cluster</name>
        <dbReference type="ChEBI" id="CHEBI:49883"/>
        <label>1</label>
        <note>4Fe-4S-S-AdoMet</note>
    </ligand>
</feature>
<keyword evidence="10 12" id="KW-0456">Lyase</keyword>
<evidence type="ECO:0000256" key="3">
    <source>
        <dbReference type="ARBA" id="ARBA00022691"/>
    </source>
</evidence>
<feature type="binding site" evidence="12">
    <location>
        <position position="33"/>
    </location>
    <ligand>
        <name>GTP</name>
        <dbReference type="ChEBI" id="CHEBI:37565"/>
    </ligand>
</feature>
<evidence type="ECO:0000256" key="5">
    <source>
        <dbReference type="ARBA" id="ARBA00022741"/>
    </source>
</evidence>
<comment type="similarity">
    <text evidence="12">Belongs to the radical SAM superfamily. MoaA family.</text>
</comment>
<dbReference type="SUPFAM" id="SSF102114">
    <property type="entry name" value="Radical SAM enzymes"/>
    <property type="match status" value="1"/>
</dbReference>
<gene>
    <name evidence="12 14" type="primary">moaA</name>
    <name evidence="14" type="ORF">HRbin17_00567</name>
</gene>
<evidence type="ECO:0000256" key="10">
    <source>
        <dbReference type="ARBA" id="ARBA00023239"/>
    </source>
</evidence>
<evidence type="ECO:0000256" key="1">
    <source>
        <dbReference type="ARBA" id="ARBA00012167"/>
    </source>
</evidence>
<feature type="binding site" evidence="12">
    <location>
        <position position="208"/>
    </location>
    <ligand>
        <name>S-adenosyl-L-methionine</name>
        <dbReference type="ChEBI" id="CHEBI:59789"/>
    </ligand>
</feature>
<dbReference type="SFLD" id="SFLDG01067">
    <property type="entry name" value="SPASM/twitch_domain_containing"/>
    <property type="match status" value="1"/>
</dbReference>
<dbReference type="InterPro" id="IPR007197">
    <property type="entry name" value="rSAM"/>
</dbReference>
<dbReference type="SFLD" id="SFLDG01383">
    <property type="entry name" value="cyclic_pyranopterin_phosphate"/>
    <property type="match status" value="1"/>
</dbReference>
<feature type="binding site" evidence="12">
    <location>
        <position position="174"/>
    </location>
    <ligand>
        <name>GTP</name>
        <dbReference type="ChEBI" id="CHEBI:37565"/>
    </ligand>
</feature>
<dbReference type="EMBL" id="BEHT01000005">
    <property type="protein sequence ID" value="GBC98072.1"/>
    <property type="molecule type" value="Genomic_DNA"/>
</dbReference>
<protein>
    <recommendedName>
        <fullName evidence="1 12">GTP 3',8-cyclase</fullName>
        <ecNumber evidence="1 12">4.1.99.22</ecNumber>
    </recommendedName>
    <alternativeName>
        <fullName evidence="12">Molybdenum cofactor biosynthesis protein A</fullName>
    </alternativeName>
</protein>
<dbReference type="CDD" id="cd01335">
    <property type="entry name" value="Radical_SAM"/>
    <property type="match status" value="1"/>
</dbReference>
<dbReference type="Proteomes" id="UP000236173">
    <property type="component" value="Unassembled WGS sequence"/>
</dbReference>
<dbReference type="InterPro" id="IPR058240">
    <property type="entry name" value="rSAM_sf"/>
</dbReference>
<dbReference type="PANTHER" id="PTHR22960">
    <property type="entry name" value="MOLYBDOPTERIN COFACTOR SYNTHESIS PROTEIN A"/>
    <property type="match status" value="1"/>
</dbReference>
<dbReference type="SFLD" id="SFLDG01386">
    <property type="entry name" value="main_SPASM_domain-containing"/>
    <property type="match status" value="1"/>
</dbReference>
<comment type="pathway">
    <text evidence="12">Cofactor biosynthesis; molybdopterin biosynthesis.</text>
</comment>
<dbReference type="AlphaFoldDB" id="A0A2H5XA55"/>
<feature type="binding site" evidence="12">
    <location>
        <position position="44"/>
    </location>
    <ligand>
        <name>[4Fe-4S] cluster</name>
        <dbReference type="ChEBI" id="CHEBI:49883"/>
        <label>1</label>
        <note>4Fe-4S-S-AdoMet</note>
    </ligand>
</feature>
<feature type="binding site" evidence="12">
    <location>
        <position position="137"/>
    </location>
    <ligand>
        <name>S-adenosyl-L-methionine</name>
        <dbReference type="ChEBI" id="CHEBI:59789"/>
    </ligand>
</feature>
<dbReference type="CDD" id="cd21117">
    <property type="entry name" value="Twitch_MoaA"/>
    <property type="match status" value="1"/>
</dbReference>
<dbReference type="InterPro" id="IPR006638">
    <property type="entry name" value="Elp3/MiaA/NifB-like_rSAM"/>
</dbReference>
<dbReference type="InterPro" id="IPR050105">
    <property type="entry name" value="MoCo_biosynth_MoaA/MoaC"/>
</dbReference>
<dbReference type="PROSITE" id="PS51918">
    <property type="entry name" value="RADICAL_SAM"/>
    <property type="match status" value="1"/>
</dbReference>
<dbReference type="SMART" id="SM00729">
    <property type="entry name" value="Elp3"/>
    <property type="match status" value="1"/>
</dbReference>
<dbReference type="GO" id="GO:0006777">
    <property type="term" value="P:Mo-molybdopterin cofactor biosynthetic process"/>
    <property type="evidence" value="ECO:0007669"/>
    <property type="project" value="UniProtKB-UniRule"/>
</dbReference>
<evidence type="ECO:0000256" key="9">
    <source>
        <dbReference type="ARBA" id="ARBA00023150"/>
    </source>
</evidence>
<feature type="binding site" evidence="12">
    <location>
        <position position="272"/>
    </location>
    <ligand>
        <name>[4Fe-4S] cluster</name>
        <dbReference type="ChEBI" id="CHEBI:49883"/>
        <label>2</label>
        <note>4Fe-4S-substrate</note>
    </ligand>
</feature>
<dbReference type="GO" id="GO:0061798">
    <property type="term" value="F:GTP 3',8'-cyclase activity"/>
    <property type="evidence" value="ECO:0007669"/>
    <property type="project" value="UniProtKB-UniRule"/>
</dbReference>
<reference evidence="15" key="1">
    <citation type="submission" date="2017-09" db="EMBL/GenBank/DDBJ databases">
        <title>Metaegenomics of thermophilic ammonia-oxidizing enrichment culture.</title>
        <authorList>
            <person name="Kato S."/>
            <person name="Suzuki K."/>
        </authorList>
    </citation>
    <scope>NUCLEOTIDE SEQUENCE [LARGE SCALE GENOMIC DNA]</scope>
</reference>